<keyword evidence="1" id="KW-1133">Transmembrane helix</keyword>
<evidence type="ECO:0000313" key="3">
    <source>
        <dbReference type="Proteomes" id="UP000306236"/>
    </source>
</evidence>
<dbReference type="EMBL" id="SSWX01000030">
    <property type="protein sequence ID" value="THJ30931.1"/>
    <property type="molecule type" value="Genomic_DNA"/>
</dbReference>
<comment type="caution">
    <text evidence="2">The sequence shown here is derived from an EMBL/GenBank/DDBJ whole genome shotgun (WGS) entry which is preliminary data.</text>
</comment>
<accession>A0A4S5BJV7</accession>
<evidence type="ECO:0000313" key="2">
    <source>
        <dbReference type="EMBL" id="THJ30931.1"/>
    </source>
</evidence>
<reference evidence="2 3" key="1">
    <citation type="submission" date="2019-04" db="EMBL/GenBank/DDBJ databases">
        <title>Lampropedia sp YIM MLB12 draf genome.</title>
        <authorList>
            <person name="Wang Y.-X."/>
        </authorList>
    </citation>
    <scope>NUCLEOTIDE SEQUENCE [LARGE SCALE GENOMIC DNA]</scope>
    <source>
        <strain evidence="2 3">YIM MLB12</strain>
    </source>
</reference>
<keyword evidence="3" id="KW-1185">Reference proteome</keyword>
<keyword evidence="1" id="KW-0472">Membrane</keyword>
<feature type="transmembrane region" description="Helical" evidence="1">
    <location>
        <begin position="53"/>
        <end position="71"/>
    </location>
</feature>
<name>A0A4S5BJV7_9BURK</name>
<keyword evidence="1" id="KW-0812">Transmembrane</keyword>
<organism evidence="2 3">
    <name type="scientific">Lampropedia aestuarii</name>
    <dbReference type="NCBI Taxonomy" id="2562762"/>
    <lineage>
        <taxon>Bacteria</taxon>
        <taxon>Pseudomonadati</taxon>
        <taxon>Pseudomonadota</taxon>
        <taxon>Betaproteobacteria</taxon>
        <taxon>Burkholderiales</taxon>
        <taxon>Comamonadaceae</taxon>
        <taxon>Lampropedia</taxon>
    </lineage>
</organism>
<dbReference type="RefSeq" id="WP_136407743.1">
    <property type="nucleotide sequence ID" value="NZ_SSWX01000030.1"/>
</dbReference>
<dbReference type="AlphaFoldDB" id="A0A4S5BJV7"/>
<sequence length="98" mass="10802">MKKRLLAFLSLLGIQQHLTAQQKQDLVHAGMQATPGAGGAVGLKTFGVGLADLVAIATLIYIALQALHLIWKWRRQARIDRLREEAGQDLCKTDWGNL</sequence>
<evidence type="ECO:0000256" key="1">
    <source>
        <dbReference type="SAM" id="Phobius"/>
    </source>
</evidence>
<gene>
    <name evidence="2" type="ORF">E8K88_16320</name>
</gene>
<protein>
    <submittedName>
        <fullName evidence="2">Uncharacterized protein</fullName>
    </submittedName>
</protein>
<dbReference type="Proteomes" id="UP000306236">
    <property type="component" value="Unassembled WGS sequence"/>
</dbReference>
<dbReference type="OrthoDB" id="8912690at2"/>
<proteinExistence type="predicted"/>